<evidence type="ECO:0000313" key="4">
    <source>
        <dbReference type="Proteomes" id="UP001156389"/>
    </source>
</evidence>
<keyword evidence="2" id="KW-1133">Transmembrane helix</keyword>
<gene>
    <name evidence="3" type="ORF">LHJ74_11185</name>
</gene>
<comment type="caution">
    <text evidence="3">The sequence shown here is derived from an EMBL/GenBank/DDBJ whole genome shotgun (WGS) entry which is preliminary data.</text>
</comment>
<sequence length="247" mass="26024">MRQAQPPPGYGHPPPPQSRGRGRGRGRMLGIVVGALLVGAVIGGAIVLTADDGEDTEGGGPVTADNKKYKLTTPATLLDDYRGSGDGRTVTHPLDGEDRRFLNMAEGTGVSHVYSTLDLTAGEPDASEIEQAKYLTFIGAYGDVSDPEKSVDTFFSVMENDPDEGKEMLGNPERVTPAGFDGGVMKCQMMKDDGSDSSADVEMPLCVWADSSTIAAVTLTDEVRGTSMDEAARSTAAVRQEVRVPVG</sequence>
<keyword evidence="4" id="KW-1185">Reference proteome</keyword>
<accession>A0ABT2JRH2</accession>
<evidence type="ECO:0000256" key="2">
    <source>
        <dbReference type="SAM" id="Phobius"/>
    </source>
</evidence>
<feature type="transmembrane region" description="Helical" evidence="2">
    <location>
        <begin position="28"/>
        <end position="48"/>
    </location>
</feature>
<keyword evidence="2" id="KW-0472">Membrane</keyword>
<dbReference type="EMBL" id="JAJAGO010000004">
    <property type="protein sequence ID" value="MCT2590467.1"/>
    <property type="molecule type" value="Genomic_DNA"/>
</dbReference>
<feature type="region of interest" description="Disordered" evidence="1">
    <location>
        <begin position="1"/>
        <end position="25"/>
    </location>
</feature>
<reference evidence="3 4" key="1">
    <citation type="submission" date="2021-10" db="EMBL/GenBank/DDBJ databases">
        <title>Streptomyces gossypii sp. nov., isolated from soil collected from cotton field.</title>
        <authorList>
            <person name="Ge X."/>
            <person name="Chen X."/>
            <person name="Liu W."/>
        </authorList>
    </citation>
    <scope>NUCLEOTIDE SEQUENCE [LARGE SCALE GENOMIC DNA]</scope>
    <source>
        <strain evidence="3 4">N2-109</strain>
    </source>
</reference>
<evidence type="ECO:0000313" key="3">
    <source>
        <dbReference type="EMBL" id="MCT2590467.1"/>
    </source>
</evidence>
<feature type="compositionally biased region" description="Pro residues" evidence="1">
    <location>
        <begin position="1"/>
        <end position="17"/>
    </location>
</feature>
<protein>
    <submittedName>
        <fullName evidence="3">Uncharacterized protein</fullName>
    </submittedName>
</protein>
<keyword evidence="2" id="KW-0812">Transmembrane</keyword>
<dbReference type="RefSeq" id="WP_260217761.1">
    <property type="nucleotide sequence ID" value="NZ_JAJAGO010000004.1"/>
</dbReference>
<organism evidence="3 4">
    <name type="scientific">Streptomyces gossypii</name>
    <dbReference type="NCBI Taxonomy" id="2883101"/>
    <lineage>
        <taxon>Bacteria</taxon>
        <taxon>Bacillati</taxon>
        <taxon>Actinomycetota</taxon>
        <taxon>Actinomycetes</taxon>
        <taxon>Kitasatosporales</taxon>
        <taxon>Streptomycetaceae</taxon>
        <taxon>Streptomyces</taxon>
    </lineage>
</organism>
<dbReference type="Proteomes" id="UP001156389">
    <property type="component" value="Unassembled WGS sequence"/>
</dbReference>
<name>A0ABT2JRH2_9ACTN</name>
<evidence type="ECO:0000256" key="1">
    <source>
        <dbReference type="SAM" id="MobiDB-lite"/>
    </source>
</evidence>
<proteinExistence type="predicted"/>